<gene>
    <name evidence="3" type="ORF">PCON_06825</name>
</gene>
<name>U4KYZ8_PYROM</name>
<feature type="compositionally biased region" description="Basic residues" evidence="2">
    <location>
        <begin position="213"/>
        <end position="223"/>
    </location>
</feature>
<dbReference type="AlphaFoldDB" id="U4KYZ8"/>
<reference evidence="3 4" key="1">
    <citation type="journal article" date="2013" name="PLoS Genet.">
        <title>The genome and development-dependent transcriptomes of Pyronema confluens: a window into fungal evolution.</title>
        <authorList>
            <person name="Traeger S."/>
            <person name="Altegoer F."/>
            <person name="Freitag M."/>
            <person name="Gabaldon T."/>
            <person name="Kempken F."/>
            <person name="Kumar A."/>
            <person name="Marcet-Houben M."/>
            <person name="Poggeler S."/>
            <person name="Stajich J.E."/>
            <person name="Nowrousian M."/>
        </authorList>
    </citation>
    <scope>NUCLEOTIDE SEQUENCE [LARGE SCALE GENOMIC DNA]</scope>
    <source>
        <strain evidence="4">CBS 100304</strain>
        <tissue evidence="3">Vegetative mycelium</tissue>
    </source>
</reference>
<feature type="compositionally biased region" description="Basic and acidic residues" evidence="2">
    <location>
        <begin position="183"/>
        <end position="205"/>
    </location>
</feature>
<dbReference type="OMA" id="GENTNHR"/>
<dbReference type="EMBL" id="HF935345">
    <property type="protein sequence ID" value="CCX07236.1"/>
    <property type="molecule type" value="Genomic_DNA"/>
</dbReference>
<dbReference type="Pfam" id="PF05071">
    <property type="entry name" value="NDUFA12"/>
    <property type="match status" value="1"/>
</dbReference>
<evidence type="ECO:0000256" key="1">
    <source>
        <dbReference type="ARBA" id="ARBA00007355"/>
    </source>
</evidence>
<dbReference type="InterPro" id="IPR052618">
    <property type="entry name" value="ComplexI_NDUFA12"/>
</dbReference>
<dbReference type="Proteomes" id="UP000018144">
    <property type="component" value="Unassembled WGS sequence"/>
</dbReference>
<accession>U4KYZ8</accession>
<evidence type="ECO:0000313" key="3">
    <source>
        <dbReference type="EMBL" id="CCX07236.1"/>
    </source>
</evidence>
<dbReference type="GO" id="GO:0032981">
    <property type="term" value="P:mitochondrial respiratory chain complex I assembly"/>
    <property type="evidence" value="ECO:0007669"/>
    <property type="project" value="TreeGrafter"/>
</dbReference>
<keyword evidence="4" id="KW-1185">Reference proteome</keyword>
<dbReference type="InterPro" id="IPR007763">
    <property type="entry name" value="NDUFA12"/>
</dbReference>
<evidence type="ECO:0000256" key="2">
    <source>
        <dbReference type="SAM" id="MobiDB-lite"/>
    </source>
</evidence>
<dbReference type="eggNOG" id="ENOG502S4P5">
    <property type="taxonomic scope" value="Eukaryota"/>
</dbReference>
<sequence length="223" mass="25673">MVKEYLAEGLSPVKKLWYTWRSYRYPWRKMYFIGMDLQQNTFWEFRDRLNASRPRRTVVFKDKNKDWVDYASAVSPQWHQWLRATRIPAPTIQEQIQDVVRKEMLQKNAALADARWAAKPSLLNVGPHPPPDSVLESNTKFANDSGLQRGQKVGRGEVAADLGGNNVEHETVAGENTNHRAHGIRDHDPWAKAEEGKARGFKPGEWDPNVMLPKRRSAGRSDQ</sequence>
<dbReference type="PANTHER" id="PTHR32470">
    <property type="entry name" value="ADH DEHYDROGENASE [UBIQUINONE] 1 ALPHA SUBCOMPLEX ASSEMBLY FACTOR 2"/>
    <property type="match status" value="1"/>
</dbReference>
<proteinExistence type="inferred from homology"/>
<dbReference type="GO" id="GO:0005739">
    <property type="term" value="C:mitochondrion"/>
    <property type="evidence" value="ECO:0007669"/>
    <property type="project" value="TreeGrafter"/>
</dbReference>
<dbReference type="STRING" id="1076935.U4KYZ8"/>
<evidence type="ECO:0000313" key="4">
    <source>
        <dbReference type="Proteomes" id="UP000018144"/>
    </source>
</evidence>
<dbReference type="PANTHER" id="PTHR32470:SF2">
    <property type="entry name" value="NADH DEHYDROGENASE [UBIQUINONE] 1 ALPHA SUBCOMPLEX ASSEMBLY FACTOR 2"/>
    <property type="match status" value="1"/>
</dbReference>
<dbReference type="GO" id="GO:0045271">
    <property type="term" value="C:respiratory chain complex I"/>
    <property type="evidence" value="ECO:0007669"/>
    <property type="project" value="InterPro"/>
</dbReference>
<comment type="similarity">
    <text evidence="1">Belongs to the complex I NDUFA12 subunit family.</text>
</comment>
<protein>
    <submittedName>
        <fullName evidence="3">Uncharacterized protein</fullName>
    </submittedName>
</protein>
<dbReference type="OrthoDB" id="10255576at2759"/>
<organism evidence="3 4">
    <name type="scientific">Pyronema omphalodes (strain CBS 100304)</name>
    <name type="common">Pyronema confluens</name>
    <dbReference type="NCBI Taxonomy" id="1076935"/>
    <lineage>
        <taxon>Eukaryota</taxon>
        <taxon>Fungi</taxon>
        <taxon>Dikarya</taxon>
        <taxon>Ascomycota</taxon>
        <taxon>Pezizomycotina</taxon>
        <taxon>Pezizomycetes</taxon>
        <taxon>Pezizales</taxon>
        <taxon>Pyronemataceae</taxon>
        <taxon>Pyronema</taxon>
    </lineage>
</organism>
<feature type="region of interest" description="Disordered" evidence="2">
    <location>
        <begin position="171"/>
        <end position="223"/>
    </location>
</feature>